<gene>
    <name evidence="2" type="ORF">AVEN_107277_1</name>
</gene>
<feature type="compositionally biased region" description="Basic and acidic residues" evidence="1">
    <location>
        <begin position="66"/>
        <end position="78"/>
    </location>
</feature>
<accession>A0A4Y2DTI0</accession>
<reference evidence="2 3" key="1">
    <citation type="journal article" date="2019" name="Sci. Rep.">
        <title>Orb-weaving spider Araneus ventricosus genome elucidates the spidroin gene catalogue.</title>
        <authorList>
            <person name="Kono N."/>
            <person name="Nakamura H."/>
            <person name="Ohtoshi R."/>
            <person name="Moran D.A.P."/>
            <person name="Shinohara A."/>
            <person name="Yoshida Y."/>
            <person name="Fujiwara M."/>
            <person name="Mori M."/>
            <person name="Tomita M."/>
            <person name="Arakawa K."/>
        </authorList>
    </citation>
    <scope>NUCLEOTIDE SEQUENCE [LARGE SCALE GENOMIC DNA]</scope>
</reference>
<keyword evidence="3" id="KW-1185">Reference proteome</keyword>
<proteinExistence type="predicted"/>
<evidence type="ECO:0000313" key="3">
    <source>
        <dbReference type="Proteomes" id="UP000499080"/>
    </source>
</evidence>
<evidence type="ECO:0000313" key="2">
    <source>
        <dbReference type="EMBL" id="GBM19597.1"/>
    </source>
</evidence>
<organism evidence="2 3">
    <name type="scientific">Araneus ventricosus</name>
    <name type="common">Orbweaver spider</name>
    <name type="synonym">Epeira ventricosa</name>
    <dbReference type="NCBI Taxonomy" id="182803"/>
    <lineage>
        <taxon>Eukaryota</taxon>
        <taxon>Metazoa</taxon>
        <taxon>Ecdysozoa</taxon>
        <taxon>Arthropoda</taxon>
        <taxon>Chelicerata</taxon>
        <taxon>Arachnida</taxon>
        <taxon>Araneae</taxon>
        <taxon>Araneomorphae</taxon>
        <taxon>Entelegynae</taxon>
        <taxon>Araneoidea</taxon>
        <taxon>Araneidae</taxon>
        <taxon>Araneus</taxon>
    </lineage>
</organism>
<dbReference type="AlphaFoldDB" id="A0A4Y2DTI0"/>
<protein>
    <submittedName>
        <fullName evidence="2">Uncharacterized protein</fullName>
    </submittedName>
</protein>
<dbReference type="EMBL" id="BGPR01000427">
    <property type="protein sequence ID" value="GBM19597.1"/>
    <property type="molecule type" value="Genomic_DNA"/>
</dbReference>
<feature type="region of interest" description="Disordered" evidence="1">
    <location>
        <begin position="66"/>
        <end position="85"/>
    </location>
</feature>
<dbReference type="Proteomes" id="UP000499080">
    <property type="component" value="Unassembled WGS sequence"/>
</dbReference>
<evidence type="ECO:0000256" key="1">
    <source>
        <dbReference type="SAM" id="MobiDB-lite"/>
    </source>
</evidence>
<name>A0A4Y2DTI0_ARAVE</name>
<comment type="caution">
    <text evidence="2">The sequence shown here is derived from an EMBL/GenBank/DDBJ whole genome shotgun (WGS) entry which is preliminary data.</text>
</comment>
<sequence>MLNVSQEKNVSLVIQLHNYSGRKFPDTKANHLARSSEASLFASPFTRVLVAECENRSFNYARYKEGWQRRKPRSDGSRHSNPSVTNRWRRKCPLLLKATTVQSDDRHWLRRIH</sequence>